<dbReference type="EMBL" id="CM000881">
    <property type="protein sequence ID" value="KQK11171.1"/>
    <property type="molecule type" value="Genomic_DNA"/>
</dbReference>
<accession>A0A0Q3IZP4</accession>
<feature type="region of interest" description="Disordered" evidence="1">
    <location>
        <begin position="1"/>
        <end position="24"/>
    </location>
</feature>
<dbReference type="Gramene" id="KQK11171">
    <property type="protein sequence ID" value="KQK11171"/>
    <property type="gene ID" value="BRADI_2g58565v3"/>
</dbReference>
<evidence type="ECO:0000313" key="4">
    <source>
        <dbReference type="Proteomes" id="UP000008810"/>
    </source>
</evidence>
<evidence type="ECO:0000313" key="2">
    <source>
        <dbReference type="EMBL" id="KQK11171.1"/>
    </source>
</evidence>
<evidence type="ECO:0000256" key="1">
    <source>
        <dbReference type="SAM" id="MobiDB-lite"/>
    </source>
</evidence>
<reference evidence="3" key="3">
    <citation type="submission" date="2018-08" db="UniProtKB">
        <authorList>
            <consortium name="EnsemblPlants"/>
        </authorList>
    </citation>
    <scope>IDENTIFICATION</scope>
    <source>
        <strain evidence="3">cv. Bd21</strain>
    </source>
</reference>
<dbReference type="EnsemblPlants" id="KQK11171">
    <property type="protein sequence ID" value="KQK11171"/>
    <property type="gene ID" value="BRADI_2g58565v3"/>
</dbReference>
<sequence>MVTAAKRVRGVGDDARLRHGGSTRARHGWRLGALGKRKEWQETMESTNILGMCSRSEFMAHTPETEVAGREVQSGGGVRISSMGSKVRRRRRAGEGGGGGGGGEKRREAAASEAAGGGKRSGKRGEGTPGRGGFAGGVRALNRGRGLHRACLARWWPGGCCARRLTLPCANSQGQSHGAPSRVSLQWFALPMKVQ</sequence>
<dbReference type="Proteomes" id="UP000008810">
    <property type="component" value="Chromosome 2"/>
</dbReference>
<reference evidence="2" key="2">
    <citation type="submission" date="2017-06" db="EMBL/GenBank/DDBJ databases">
        <title>WGS assembly of Brachypodium distachyon.</title>
        <authorList>
            <consortium name="The International Brachypodium Initiative"/>
            <person name="Lucas S."/>
            <person name="Harmon-Smith M."/>
            <person name="Lail K."/>
            <person name="Tice H."/>
            <person name="Grimwood J."/>
            <person name="Bruce D."/>
            <person name="Barry K."/>
            <person name="Shu S."/>
            <person name="Lindquist E."/>
            <person name="Wang M."/>
            <person name="Pitluck S."/>
            <person name="Vogel J.P."/>
            <person name="Garvin D.F."/>
            <person name="Mockler T.C."/>
            <person name="Schmutz J."/>
            <person name="Rokhsar D."/>
            <person name="Bevan M.W."/>
        </authorList>
    </citation>
    <scope>NUCLEOTIDE SEQUENCE</scope>
    <source>
        <strain evidence="2">Bd21</strain>
    </source>
</reference>
<protein>
    <submittedName>
        <fullName evidence="2 3">Uncharacterized protein</fullName>
    </submittedName>
</protein>
<name>A0A0Q3IZP4_BRADI</name>
<dbReference type="AlphaFoldDB" id="A0A0Q3IZP4"/>
<feature type="region of interest" description="Disordered" evidence="1">
    <location>
        <begin position="66"/>
        <end position="137"/>
    </location>
</feature>
<proteinExistence type="predicted"/>
<gene>
    <name evidence="2" type="ORF">BRADI_2g58565v3</name>
</gene>
<feature type="compositionally biased region" description="Gly residues" evidence="1">
    <location>
        <begin position="127"/>
        <end position="136"/>
    </location>
</feature>
<dbReference type="InParanoid" id="A0A0Q3IZP4"/>
<keyword evidence="4" id="KW-1185">Reference proteome</keyword>
<reference evidence="2 3" key="1">
    <citation type="journal article" date="2010" name="Nature">
        <title>Genome sequencing and analysis of the model grass Brachypodium distachyon.</title>
        <authorList>
            <consortium name="International Brachypodium Initiative"/>
        </authorList>
    </citation>
    <scope>NUCLEOTIDE SEQUENCE [LARGE SCALE GENOMIC DNA]</scope>
    <source>
        <strain evidence="2 3">Bd21</strain>
    </source>
</reference>
<evidence type="ECO:0000313" key="3">
    <source>
        <dbReference type="EnsemblPlants" id="KQK11171"/>
    </source>
</evidence>
<organism evidence="2">
    <name type="scientific">Brachypodium distachyon</name>
    <name type="common">Purple false brome</name>
    <name type="synonym">Trachynia distachya</name>
    <dbReference type="NCBI Taxonomy" id="15368"/>
    <lineage>
        <taxon>Eukaryota</taxon>
        <taxon>Viridiplantae</taxon>
        <taxon>Streptophyta</taxon>
        <taxon>Embryophyta</taxon>
        <taxon>Tracheophyta</taxon>
        <taxon>Spermatophyta</taxon>
        <taxon>Magnoliopsida</taxon>
        <taxon>Liliopsida</taxon>
        <taxon>Poales</taxon>
        <taxon>Poaceae</taxon>
        <taxon>BOP clade</taxon>
        <taxon>Pooideae</taxon>
        <taxon>Stipodae</taxon>
        <taxon>Brachypodieae</taxon>
        <taxon>Brachypodium</taxon>
    </lineage>
</organism>